<accession>A0A8S1SJY2</accession>
<evidence type="ECO:0000313" key="1">
    <source>
        <dbReference type="EMBL" id="CAD8139042.1"/>
    </source>
</evidence>
<reference evidence="1" key="1">
    <citation type="submission" date="2021-01" db="EMBL/GenBank/DDBJ databases">
        <authorList>
            <consortium name="Genoscope - CEA"/>
            <person name="William W."/>
        </authorList>
    </citation>
    <scope>NUCLEOTIDE SEQUENCE</scope>
</reference>
<organism evidence="1 2">
    <name type="scientific">Paramecium pentaurelia</name>
    <dbReference type="NCBI Taxonomy" id="43138"/>
    <lineage>
        <taxon>Eukaryota</taxon>
        <taxon>Sar</taxon>
        <taxon>Alveolata</taxon>
        <taxon>Ciliophora</taxon>
        <taxon>Intramacronucleata</taxon>
        <taxon>Oligohymenophorea</taxon>
        <taxon>Peniculida</taxon>
        <taxon>Parameciidae</taxon>
        <taxon>Paramecium</taxon>
    </lineage>
</organism>
<dbReference type="AlphaFoldDB" id="A0A8S1SJY2"/>
<protein>
    <submittedName>
        <fullName evidence="1">Uncharacterized protein</fullName>
    </submittedName>
</protein>
<gene>
    <name evidence="1" type="ORF">PPENT_87.1.T0070441</name>
</gene>
<comment type="caution">
    <text evidence="1">The sequence shown here is derived from an EMBL/GenBank/DDBJ whole genome shotgun (WGS) entry which is preliminary data.</text>
</comment>
<name>A0A8S1SJY2_9CILI</name>
<dbReference type="EMBL" id="CAJJDO010000007">
    <property type="protein sequence ID" value="CAD8139042.1"/>
    <property type="molecule type" value="Genomic_DNA"/>
</dbReference>
<proteinExistence type="predicted"/>
<dbReference type="Proteomes" id="UP000689195">
    <property type="component" value="Unassembled WGS sequence"/>
</dbReference>
<keyword evidence="2" id="KW-1185">Reference proteome</keyword>
<sequence>MEFKEQVQQMRNNAILKFKIDHIMEKQNNTQIKEMLKLLLICRMIIIYQAKFLNEKLNAYAQIIKKRLLLKGKNLKRTQNYLIDREFLEAETDKESIK</sequence>
<evidence type="ECO:0000313" key="2">
    <source>
        <dbReference type="Proteomes" id="UP000689195"/>
    </source>
</evidence>